<evidence type="ECO:0000313" key="3">
    <source>
        <dbReference type="Proteomes" id="UP000287022"/>
    </source>
</evidence>
<organism evidence="2 3">
    <name type="scientific">Pseudidiomarina sediminum</name>
    <dbReference type="NCBI Taxonomy" id="431675"/>
    <lineage>
        <taxon>Bacteria</taxon>
        <taxon>Pseudomonadati</taxon>
        <taxon>Pseudomonadota</taxon>
        <taxon>Gammaproteobacteria</taxon>
        <taxon>Alteromonadales</taxon>
        <taxon>Idiomarinaceae</taxon>
        <taxon>Pseudidiomarina</taxon>
    </lineage>
</organism>
<reference evidence="3" key="1">
    <citation type="journal article" date="2018" name="Front. Microbiol.">
        <title>Genome-Based Analysis Reveals the Taxonomy and Diversity of the Family Idiomarinaceae.</title>
        <authorList>
            <person name="Liu Y."/>
            <person name="Lai Q."/>
            <person name="Shao Z."/>
        </authorList>
    </citation>
    <scope>NUCLEOTIDE SEQUENCE [LARGE SCALE GENOMIC DNA]</scope>
    <source>
        <strain evidence="3">c121</strain>
    </source>
</reference>
<evidence type="ECO:0000313" key="2">
    <source>
        <dbReference type="EMBL" id="RUO72464.1"/>
    </source>
</evidence>
<feature type="region of interest" description="Disordered" evidence="1">
    <location>
        <begin position="44"/>
        <end position="84"/>
    </location>
</feature>
<name>A0A432Z3K1_9GAMM</name>
<proteinExistence type="predicted"/>
<sequence length="212" mass="23918">MSKFMHLIYLAIIALLSGLLWQAYQQDDTYSALAPTAVIEQETPVTVPSDITAASATPTEPRTSGSMEPEEVERARPREQQESPTTLADLDIDMKAFHAKQTQRLEDLRTRVDREGIDQDWHYQVSQDVAAVFADPDNDLSPDMLNGVRCGTSVCEVLISDKITAPLDTLIKVQKSLRQRPWFTSDYQTLFQADAHEGNHTIFFERFTETTP</sequence>
<dbReference type="EMBL" id="PIQE01000002">
    <property type="protein sequence ID" value="RUO72464.1"/>
    <property type="molecule type" value="Genomic_DNA"/>
</dbReference>
<dbReference type="Proteomes" id="UP000287022">
    <property type="component" value="Unassembled WGS sequence"/>
</dbReference>
<feature type="compositionally biased region" description="Basic and acidic residues" evidence="1">
    <location>
        <begin position="72"/>
        <end position="81"/>
    </location>
</feature>
<feature type="compositionally biased region" description="Polar residues" evidence="1">
    <location>
        <begin position="52"/>
        <end position="66"/>
    </location>
</feature>
<dbReference type="AlphaFoldDB" id="A0A432Z3K1"/>
<keyword evidence="3" id="KW-1185">Reference proteome</keyword>
<protein>
    <submittedName>
        <fullName evidence="2">Uncharacterized protein</fullName>
    </submittedName>
</protein>
<accession>A0A432Z3K1</accession>
<dbReference type="STRING" id="1122124.GCA_000423165_01574"/>
<evidence type="ECO:0000256" key="1">
    <source>
        <dbReference type="SAM" id="MobiDB-lite"/>
    </source>
</evidence>
<dbReference type="RefSeq" id="WP_026860346.1">
    <property type="nucleotide sequence ID" value="NZ_PIQE01000002.1"/>
</dbReference>
<comment type="caution">
    <text evidence="2">The sequence shown here is derived from an EMBL/GenBank/DDBJ whole genome shotgun (WGS) entry which is preliminary data.</text>
</comment>
<gene>
    <name evidence="2" type="ORF">CWI80_07875</name>
</gene>